<keyword evidence="8" id="KW-0624">Polysaccharide degradation</keyword>
<evidence type="ECO:0000256" key="2">
    <source>
        <dbReference type="ARBA" id="ARBA00010838"/>
    </source>
</evidence>
<keyword evidence="4 10" id="KW-0378">Hydrolase</keyword>
<dbReference type="EMBL" id="JAGIOO010000001">
    <property type="protein sequence ID" value="MBP2475494.1"/>
    <property type="molecule type" value="Genomic_DNA"/>
</dbReference>
<feature type="active site" description="Nucleophile" evidence="9">
    <location>
        <position position="348"/>
    </location>
</feature>
<evidence type="ECO:0000256" key="4">
    <source>
        <dbReference type="ARBA" id="ARBA00022801"/>
    </source>
</evidence>
<dbReference type="RefSeq" id="WP_249044383.1">
    <property type="nucleotide sequence ID" value="NZ_JAGIOO010000001.1"/>
</dbReference>
<evidence type="ECO:0000256" key="1">
    <source>
        <dbReference type="ARBA" id="ARBA00000448"/>
    </source>
</evidence>
<keyword evidence="6" id="KW-0119">Carbohydrate metabolism</keyword>
<evidence type="ECO:0000313" key="12">
    <source>
        <dbReference type="Proteomes" id="UP001519363"/>
    </source>
</evidence>
<comment type="similarity">
    <text evidence="2 10">Belongs to the glycosyl hydrolase 1 family.</text>
</comment>
<accession>A0ABS5AGZ7</accession>
<comment type="catalytic activity">
    <reaction evidence="1 10">
        <text>Hydrolysis of terminal, non-reducing beta-D-glucosyl residues with release of beta-D-glucose.</text>
        <dbReference type="EC" id="3.2.1.21"/>
    </reaction>
</comment>
<evidence type="ECO:0000256" key="7">
    <source>
        <dbReference type="ARBA" id="ARBA00023295"/>
    </source>
</evidence>
<keyword evidence="5" id="KW-0136">Cellulose degradation</keyword>
<name>A0ABS5AGZ7_9PSEU</name>
<dbReference type="InterPro" id="IPR018120">
    <property type="entry name" value="Glyco_hydro_1_AS"/>
</dbReference>
<dbReference type="InterPro" id="IPR001360">
    <property type="entry name" value="Glyco_hydro_1"/>
</dbReference>
<dbReference type="PANTHER" id="PTHR10353:SF36">
    <property type="entry name" value="LP05116P"/>
    <property type="match status" value="1"/>
</dbReference>
<keyword evidence="7 10" id="KW-0326">Glycosidase</keyword>
<organism evidence="11 12">
    <name type="scientific">Crossiella equi</name>
    <dbReference type="NCBI Taxonomy" id="130796"/>
    <lineage>
        <taxon>Bacteria</taxon>
        <taxon>Bacillati</taxon>
        <taxon>Actinomycetota</taxon>
        <taxon>Actinomycetes</taxon>
        <taxon>Pseudonocardiales</taxon>
        <taxon>Pseudonocardiaceae</taxon>
        <taxon>Crossiella</taxon>
    </lineage>
</organism>
<evidence type="ECO:0000256" key="5">
    <source>
        <dbReference type="ARBA" id="ARBA00023001"/>
    </source>
</evidence>
<dbReference type="InterPro" id="IPR033132">
    <property type="entry name" value="GH_1_N_CS"/>
</dbReference>
<evidence type="ECO:0000256" key="10">
    <source>
        <dbReference type="RuleBase" id="RU361175"/>
    </source>
</evidence>
<dbReference type="EC" id="3.2.1.21" evidence="3 10"/>
<dbReference type="PROSITE" id="PS00572">
    <property type="entry name" value="GLYCOSYL_HYDROL_F1_1"/>
    <property type="match status" value="1"/>
</dbReference>
<gene>
    <name evidence="11" type="ORF">JOF53_004366</name>
</gene>
<sequence>MLDSAIPHFPGDFVWGAATSAYQVEGAVTAGGRGRSTWDTFAETPGKTRSGDTGEHACDHYHRYPEDIALMRELGLDSYRFSIAWPRIQPDGRTLSREGLGFYDRLLDTLCSYGLAPMATLYHWDTPQVLEDEGGWLNRDTALRFADYAAVLTEAFADRVALWVPLNEPAMITLLGYGVGQHAPGQTLLFDALPTAHHQLLAHGLAVRALRAGGATAVGTANNHTPVWTADDRPETLAAAAAYDALHNRLFADPVLLGRNPEHLGIEIPAEDLAVIAEPLDFYGVNYYNPTRIAAPSEGNPMPFDLADIAEHPKTLMGNPIVPDGLRELLVQLRERYADRLPPVYITENGASFAEDLGPDGAVHDQPRVDFLREHLTALRAAVDAGVDVRGYYVWSLLDNFEWAEGYGQPFGLVHVDFQTQVRTPKDSFRWLQGQLDRRG</sequence>
<evidence type="ECO:0000313" key="11">
    <source>
        <dbReference type="EMBL" id="MBP2475494.1"/>
    </source>
</evidence>
<comment type="caution">
    <text evidence="11">The sequence shown here is derived from an EMBL/GenBank/DDBJ whole genome shotgun (WGS) entry which is preliminary data.</text>
</comment>
<protein>
    <recommendedName>
        <fullName evidence="3 10">Beta-glucosidase</fullName>
        <ecNumber evidence="3 10">3.2.1.21</ecNumber>
    </recommendedName>
</protein>
<dbReference type="SUPFAM" id="SSF51445">
    <property type="entry name" value="(Trans)glycosidases"/>
    <property type="match status" value="1"/>
</dbReference>
<evidence type="ECO:0000256" key="9">
    <source>
        <dbReference type="PROSITE-ProRule" id="PRU10055"/>
    </source>
</evidence>
<dbReference type="Gene3D" id="3.20.20.80">
    <property type="entry name" value="Glycosidases"/>
    <property type="match status" value="1"/>
</dbReference>
<dbReference type="InterPro" id="IPR017736">
    <property type="entry name" value="Glyco_hydro_1_beta-glucosidase"/>
</dbReference>
<dbReference type="Pfam" id="PF00232">
    <property type="entry name" value="Glyco_hydro_1"/>
    <property type="match status" value="1"/>
</dbReference>
<keyword evidence="12" id="KW-1185">Reference proteome</keyword>
<evidence type="ECO:0000256" key="3">
    <source>
        <dbReference type="ARBA" id="ARBA00012744"/>
    </source>
</evidence>
<evidence type="ECO:0000256" key="6">
    <source>
        <dbReference type="ARBA" id="ARBA00023277"/>
    </source>
</evidence>
<dbReference type="GO" id="GO:0008422">
    <property type="term" value="F:beta-glucosidase activity"/>
    <property type="evidence" value="ECO:0007669"/>
    <property type="project" value="UniProtKB-EC"/>
</dbReference>
<dbReference type="InterPro" id="IPR017853">
    <property type="entry name" value="GH"/>
</dbReference>
<dbReference type="PRINTS" id="PR00131">
    <property type="entry name" value="GLHYDRLASE1"/>
</dbReference>
<evidence type="ECO:0000256" key="8">
    <source>
        <dbReference type="ARBA" id="ARBA00023326"/>
    </source>
</evidence>
<dbReference type="PANTHER" id="PTHR10353">
    <property type="entry name" value="GLYCOSYL HYDROLASE"/>
    <property type="match status" value="1"/>
</dbReference>
<reference evidence="11 12" key="1">
    <citation type="submission" date="2021-03" db="EMBL/GenBank/DDBJ databases">
        <title>Sequencing the genomes of 1000 actinobacteria strains.</title>
        <authorList>
            <person name="Klenk H.-P."/>
        </authorList>
    </citation>
    <scope>NUCLEOTIDE SEQUENCE [LARGE SCALE GENOMIC DNA]</scope>
    <source>
        <strain evidence="11 12">DSM 44580</strain>
    </source>
</reference>
<dbReference type="Proteomes" id="UP001519363">
    <property type="component" value="Unassembled WGS sequence"/>
</dbReference>
<dbReference type="NCBIfam" id="TIGR03356">
    <property type="entry name" value="BGL"/>
    <property type="match status" value="1"/>
</dbReference>
<proteinExistence type="inferred from homology"/>
<dbReference type="PROSITE" id="PS00653">
    <property type="entry name" value="GLYCOSYL_HYDROL_F1_2"/>
    <property type="match status" value="1"/>
</dbReference>